<evidence type="ECO:0000256" key="2">
    <source>
        <dbReference type="ARBA" id="ARBA00010992"/>
    </source>
</evidence>
<dbReference type="PROSITE" id="PS00216">
    <property type="entry name" value="SUGAR_TRANSPORT_1"/>
    <property type="match status" value="1"/>
</dbReference>
<dbReference type="Proteomes" id="UP000282759">
    <property type="component" value="Unassembled WGS sequence"/>
</dbReference>
<feature type="transmembrane region" description="Helical" evidence="10">
    <location>
        <begin position="143"/>
        <end position="161"/>
    </location>
</feature>
<organism evidence="12 13">
    <name type="scientific">Mucilaginibacter limnophilus</name>
    <dbReference type="NCBI Taxonomy" id="1932778"/>
    <lineage>
        <taxon>Bacteria</taxon>
        <taxon>Pseudomonadati</taxon>
        <taxon>Bacteroidota</taxon>
        <taxon>Sphingobacteriia</taxon>
        <taxon>Sphingobacteriales</taxon>
        <taxon>Sphingobacteriaceae</taxon>
        <taxon>Mucilaginibacter</taxon>
    </lineage>
</organism>
<keyword evidence="7 10" id="KW-1133">Transmembrane helix</keyword>
<feature type="transmembrane region" description="Helical" evidence="10">
    <location>
        <begin position="294"/>
        <end position="317"/>
    </location>
</feature>
<dbReference type="OrthoDB" id="9783823at2"/>
<dbReference type="InterPro" id="IPR003663">
    <property type="entry name" value="Sugar/inositol_transpt"/>
</dbReference>
<feature type="transmembrane region" description="Helical" evidence="10">
    <location>
        <begin position="324"/>
        <end position="345"/>
    </location>
</feature>
<dbReference type="InterPro" id="IPR036259">
    <property type="entry name" value="MFS_trans_sf"/>
</dbReference>
<dbReference type="Gene3D" id="1.20.1250.20">
    <property type="entry name" value="MFS general substrate transporter like domains"/>
    <property type="match status" value="2"/>
</dbReference>
<evidence type="ECO:0000256" key="1">
    <source>
        <dbReference type="ARBA" id="ARBA00004651"/>
    </source>
</evidence>
<feature type="transmembrane region" description="Helical" evidence="10">
    <location>
        <begin position="84"/>
        <end position="102"/>
    </location>
</feature>
<sequence length="463" mass="50156">MSREATLQKPVSSGFVIKLTIVAALGGLLFGYDTAVIAGVIGLIKTKFQLSSAMEGWAASSAIWGCILGSSTAGYLSDKMGRKTVLIFTAVLFAISSIGAALPTNLTMFVIFRIIGGIGIGAASMLSPLYISEIAPANIRGKLVSVYQLAIVIGINLIYFVNMKIASFGEEQWRVDTGWRWMIGSGLLPSMLFLVLLFFVPESPRWLIKKNRSSEAMDTLERLNGKEEAQEVVKEVKASLGHEEGTVGELFKPGLRKAMIVGVVLALFSQITGINAIIYYAPKIFESAGSTTDAALMLTVIIGFINTVFTFVAISFIDKLGRKTLLLWGVAGMLFSLIGTAYCFLTGAGAIYLMAFIFIYIASFAASLGPIPWVIMSEIFPTKTRGIAMSFATTVLWLGVVLITQFTPILLDNTTWGGTDAKAAAFTFILFGVNAVILWLFTKARIPETKQRTLEEIEASWTK</sequence>
<dbReference type="GO" id="GO:0022857">
    <property type="term" value="F:transmembrane transporter activity"/>
    <property type="evidence" value="ECO:0007669"/>
    <property type="project" value="InterPro"/>
</dbReference>
<feature type="transmembrane region" description="Helical" evidence="10">
    <location>
        <begin position="56"/>
        <end position="77"/>
    </location>
</feature>
<feature type="transmembrane region" description="Helical" evidence="10">
    <location>
        <begin position="21"/>
        <end position="44"/>
    </location>
</feature>
<dbReference type="InterPro" id="IPR005829">
    <property type="entry name" value="Sugar_transporter_CS"/>
</dbReference>
<gene>
    <name evidence="12" type="ORF">EOD41_13775</name>
</gene>
<dbReference type="InterPro" id="IPR050814">
    <property type="entry name" value="Myo-inositol_Transporter"/>
</dbReference>
<keyword evidence="3 9" id="KW-0813">Transport</keyword>
<proteinExistence type="inferred from homology"/>
<evidence type="ECO:0000256" key="4">
    <source>
        <dbReference type="ARBA" id="ARBA00022475"/>
    </source>
</evidence>
<feature type="transmembrane region" description="Helical" evidence="10">
    <location>
        <begin position="108"/>
        <end position="131"/>
    </location>
</feature>
<dbReference type="PANTHER" id="PTHR48020:SF12">
    <property type="entry name" value="PROTON MYO-INOSITOL COTRANSPORTER"/>
    <property type="match status" value="1"/>
</dbReference>
<dbReference type="EMBL" id="SACK01000006">
    <property type="protein sequence ID" value="RVU00029.1"/>
    <property type="molecule type" value="Genomic_DNA"/>
</dbReference>
<evidence type="ECO:0000259" key="11">
    <source>
        <dbReference type="PROSITE" id="PS50850"/>
    </source>
</evidence>
<comment type="subcellular location">
    <subcellularLocation>
        <location evidence="1">Cell membrane</location>
        <topology evidence="1">Multi-pass membrane protein</topology>
    </subcellularLocation>
</comment>
<feature type="transmembrane region" description="Helical" evidence="10">
    <location>
        <begin position="351"/>
        <end position="375"/>
    </location>
</feature>
<keyword evidence="13" id="KW-1185">Reference proteome</keyword>
<evidence type="ECO:0000313" key="12">
    <source>
        <dbReference type="EMBL" id="RVU00029.1"/>
    </source>
</evidence>
<keyword evidence="6 10" id="KW-0812">Transmembrane</keyword>
<comment type="similarity">
    <text evidence="2 9">Belongs to the major facilitator superfamily. Sugar transporter (TC 2.A.1.1) family.</text>
</comment>
<feature type="transmembrane region" description="Helical" evidence="10">
    <location>
        <begin position="181"/>
        <end position="200"/>
    </location>
</feature>
<dbReference type="RefSeq" id="WP_127705880.1">
    <property type="nucleotide sequence ID" value="NZ_SACK01000006.1"/>
</dbReference>
<feature type="domain" description="Major facilitator superfamily (MFS) profile" evidence="11">
    <location>
        <begin position="19"/>
        <end position="450"/>
    </location>
</feature>
<dbReference type="GO" id="GO:0005886">
    <property type="term" value="C:plasma membrane"/>
    <property type="evidence" value="ECO:0007669"/>
    <property type="project" value="UniProtKB-SubCell"/>
</dbReference>
<dbReference type="Pfam" id="PF00083">
    <property type="entry name" value="Sugar_tr"/>
    <property type="match status" value="1"/>
</dbReference>
<evidence type="ECO:0000256" key="7">
    <source>
        <dbReference type="ARBA" id="ARBA00022989"/>
    </source>
</evidence>
<keyword evidence="5" id="KW-0762">Sugar transport</keyword>
<protein>
    <submittedName>
        <fullName evidence="12">MFS transporter</fullName>
    </submittedName>
</protein>
<dbReference type="PRINTS" id="PR00171">
    <property type="entry name" value="SUGRTRNSPORT"/>
</dbReference>
<dbReference type="PROSITE" id="PS50850">
    <property type="entry name" value="MFS"/>
    <property type="match status" value="1"/>
</dbReference>
<evidence type="ECO:0000256" key="10">
    <source>
        <dbReference type="SAM" id="Phobius"/>
    </source>
</evidence>
<dbReference type="PANTHER" id="PTHR48020">
    <property type="entry name" value="PROTON MYO-INOSITOL COTRANSPORTER"/>
    <property type="match status" value="1"/>
</dbReference>
<evidence type="ECO:0000256" key="5">
    <source>
        <dbReference type="ARBA" id="ARBA00022597"/>
    </source>
</evidence>
<dbReference type="PROSITE" id="PS00217">
    <property type="entry name" value="SUGAR_TRANSPORT_2"/>
    <property type="match status" value="1"/>
</dbReference>
<dbReference type="AlphaFoldDB" id="A0A437MQV2"/>
<comment type="caution">
    <text evidence="12">The sequence shown here is derived from an EMBL/GenBank/DDBJ whole genome shotgun (WGS) entry which is preliminary data.</text>
</comment>
<evidence type="ECO:0000256" key="6">
    <source>
        <dbReference type="ARBA" id="ARBA00022692"/>
    </source>
</evidence>
<evidence type="ECO:0000256" key="3">
    <source>
        <dbReference type="ARBA" id="ARBA00022448"/>
    </source>
</evidence>
<evidence type="ECO:0000256" key="9">
    <source>
        <dbReference type="RuleBase" id="RU003346"/>
    </source>
</evidence>
<reference evidence="12 13" key="1">
    <citation type="submission" date="2019-01" db="EMBL/GenBank/DDBJ databases">
        <authorList>
            <person name="Chen W.-M."/>
        </authorList>
    </citation>
    <scope>NUCLEOTIDE SEQUENCE [LARGE SCALE GENOMIC DNA]</scope>
    <source>
        <strain evidence="12 13">YBJ-36</strain>
    </source>
</reference>
<name>A0A437MQV2_9SPHI</name>
<dbReference type="FunFam" id="1.20.1250.20:FF:000122">
    <property type="entry name" value="D-xylose transporter XylE"/>
    <property type="match status" value="1"/>
</dbReference>
<dbReference type="SUPFAM" id="SSF103473">
    <property type="entry name" value="MFS general substrate transporter"/>
    <property type="match status" value="1"/>
</dbReference>
<accession>A0A437MQV2</accession>
<keyword evidence="4" id="KW-1003">Cell membrane</keyword>
<feature type="transmembrane region" description="Helical" evidence="10">
    <location>
        <begin position="423"/>
        <end position="442"/>
    </location>
</feature>
<dbReference type="InterPro" id="IPR020846">
    <property type="entry name" value="MFS_dom"/>
</dbReference>
<feature type="transmembrane region" description="Helical" evidence="10">
    <location>
        <begin position="387"/>
        <end position="411"/>
    </location>
</feature>
<dbReference type="InterPro" id="IPR005828">
    <property type="entry name" value="MFS_sugar_transport-like"/>
</dbReference>
<evidence type="ECO:0000313" key="13">
    <source>
        <dbReference type="Proteomes" id="UP000282759"/>
    </source>
</evidence>
<evidence type="ECO:0000256" key="8">
    <source>
        <dbReference type="ARBA" id="ARBA00023136"/>
    </source>
</evidence>
<dbReference type="NCBIfam" id="TIGR00879">
    <property type="entry name" value="SP"/>
    <property type="match status" value="1"/>
</dbReference>
<keyword evidence="8 10" id="KW-0472">Membrane</keyword>
<feature type="transmembrane region" description="Helical" evidence="10">
    <location>
        <begin position="258"/>
        <end position="282"/>
    </location>
</feature>